<evidence type="ECO:0000313" key="2">
    <source>
        <dbReference type="Proteomes" id="UP000250169"/>
    </source>
</evidence>
<protein>
    <submittedName>
        <fullName evidence="1">UDP-D-galactose:(Glucosyl)lipopolysaccharide-1,6-D-galactosyltransferase</fullName>
    </submittedName>
</protein>
<dbReference type="EMBL" id="UAVS01000001">
    <property type="protein sequence ID" value="SQA93039.1"/>
    <property type="molecule type" value="Genomic_DNA"/>
</dbReference>
<dbReference type="PANTHER" id="PTHR12526">
    <property type="entry name" value="GLYCOSYLTRANSFERASE"/>
    <property type="match status" value="1"/>
</dbReference>
<keyword evidence="1" id="KW-0328">Glycosyltransferase</keyword>
<dbReference type="AlphaFoldDB" id="A0A2X2UU67"/>
<dbReference type="GO" id="GO:0016757">
    <property type="term" value="F:glycosyltransferase activity"/>
    <property type="evidence" value="ECO:0007669"/>
    <property type="project" value="UniProtKB-KW"/>
</dbReference>
<dbReference type="SUPFAM" id="SSF53756">
    <property type="entry name" value="UDP-Glycosyltransferase/glycogen phosphorylase"/>
    <property type="match status" value="1"/>
</dbReference>
<dbReference type="Gene3D" id="3.40.50.2000">
    <property type="entry name" value="Glycogen Phosphorylase B"/>
    <property type="match status" value="2"/>
</dbReference>
<keyword evidence="1" id="KW-0808">Transferase</keyword>
<evidence type="ECO:0000313" key="1">
    <source>
        <dbReference type="EMBL" id="SQA93039.1"/>
    </source>
</evidence>
<proteinExistence type="predicted"/>
<dbReference type="Pfam" id="PF13692">
    <property type="entry name" value="Glyco_trans_1_4"/>
    <property type="match status" value="1"/>
</dbReference>
<name>A0A2X2UU67_CAPOC</name>
<dbReference type="PANTHER" id="PTHR12526:SF630">
    <property type="entry name" value="GLYCOSYLTRANSFERASE"/>
    <property type="match status" value="1"/>
</dbReference>
<dbReference type="Proteomes" id="UP000250169">
    <property type="component" value="Unassembled WGS sequence"/>
</dbReference>
<gene>
    <name evidence="1" type="ORF">NCTC11545_00402</name>
</gene>
<accession>A0A2X2UU67</accession>
<sequence>MPNIGFLHGRYPYGGGEKVTSNLAPYLTALGYKVFVFSSRIAHEQLSEEDKRYITFVDIGKTRLFSHPKVSLADKVNELGIDVLVFVGKSFSASREQIFSKTHCKCIFAHYGITFWQAENKLSELKAKASQNPFYALWYRGVKIPLFHLSKQIKIAKYRLIYKHYHAFMVLCDAYKNELIEALQLKENDKIVAIPIGIQPAPIPYSLDKKKQLLYVGRMSHRDKRVERLVTVWQKLYKRFPDWEFLFLGEGEELPKLKQLASDYDLERITFCGKQQTPPYYNEAAINCLSSQIEGFPLVLIEAQQAGLSLWLLLARQAYAKSSLPMAKMEDSFLLLI</sequence>
<organism evidence="1 2">
    <name type="scientific">Capnocytophaga ochracea</name>
    <dbReference type="NCBI Taxonomy" id="1018"/>
    <lineage>
        <taxon>Bacteria</taxon>
        <taxon>Pseudomonadati</taxon>
        <taxon>Bacteroidota</taxon>
        <taxon>Flavobacteriia</taxon>
        <taxon>Flavobacteriales</taxon>
        <taxon>Flavobacteriaceae</taxon>
        <taxon>Capnocytophaga</taxon>
    </lineage>
</organism>
<reference evidence="1 2" key="1">
    <citation type="submission" date="2018-06" db="EMBL/GenBank/DDBJ databases">
        <authorList>
            <consortium name="Pathogen Informatics"/>
            <person name="Doyle S."/>
        </authorList>
    </citation>
    <scope>NUCLEOTIDE SEQUENCE [LARGE SCALE GENOMIC DNA]</scope>
    <source>
        <strain evidence="1 2">NCTC11545</strain>
    </source>
</reference>